<reference evidence="2" key="3">
    <citation type="submission" date="2015-04" db="UniProtKB">
        <authorList>
            <consortium name="EnsemblPlants"/>
        </authorList>
    </citation>
    <scope>IDENTIFICATION</scope>
</reference>
<feature type="signal peptide" evidence="1">
    <location>
        <begin position="1"/>
        <end position="24"/>
    </location>
</feature>
<name>A0A0D9XXL9_9ORYZ</name>
<keyword evidence="1" id="KW-0732">Signal</keyword>
<protein>
    <recommendedName>
        <fullName evidence="4">Bowman-Birk serine protease inhibitors family domain-containing protein</fullName>
    </recommendedName>
</protein>
<proteinExistence type="predicted"/>
<evidence type="ECO:0000313" key="2">
    <source>
        <dbReference type="EnsemblPlants" id="LPERR12G04850.1"/>
    </source>
</evidence>
<evidence type="ECO:0000313" key="3">
    <source>
        <dbReference type="Proteomes" id="UP000032180"/>
    </source>
</evidence>
<dbReference type="EnsemblPlants" id="LPERR12G04850.1">
    <property type="protein sequence ID" value="LPERR12G04850.1"/>
    <property type="gene ID" value="LPERR12G04850"/>
</dbReference>
<dbReference type="AlphaFoldDB" id="A0A0D9XXL9"/>
<keyword evidence="3" id="KW-1185">Reference proteome</keyword>
<reference evidence="3" key="2">
    <citation type="submission" date="2013-12" db="EMBL/GenBank/DDBJ databases">
        <authorList>
            <person name="Yu Y."/>
            <person name="Lee S."/>
            <person name="de Baynast K."/>
            <person name="Wissotski M."/>
            <person name="Liu L."/>
            <person name="Talag J."/>
            <person name="Goicoechea J."/>
            <person name="Angelova A."/>
            <person name="Jetty R."/>
            <person name="Kudrna D."/>
            <person name="Golser W."/>
            <person name="Rivera L."/>
            <person name="Zhang J."/>
            <person name="Wing R."/>
        </authorList>
    </citation>
    <scope>NUCLEOTIDE SEQUENCE</scope>
</reference>
<evidence type="ECO:0000256" key="1">
    <source>
        <dbReference type="SAM" id="SignalP"/>
    </source>
</evidence>
<dbReference type="HOGENOM" id="CLU_150899_0_0_1"/>
<dbReference type="Proteomes" id="UP000032180">
    <property type="component" value="Chromosome 12"/>
</dbReference>
<dbReference type="Gramene" id="LPERR12G04850.1">
    <property type="protein sequence ID" value="LPERR12G04850.1"/>
    <property type="gene ID" value="LPERR12G04850"/>
</dbReference>
<sequence>MAKPSLMFLTLVILPLLLCNDLHATGLTEANITEKHFSVKSMNMTSEASIPGGIVVQLQCDFCDCCLGSSDPKCTAQTCCYKSTCGDPRKPPNTCISHRISCGCDANCK</sequence>
<feature type="chain" id="PRO_5002350947" description="Bowman-Birk serine protease inhibitors family domain-containing protein" evidence="1">
    <location>
        <begin position="25"/>
        <end position="109"/>
    </location>
</feature>
<reference evidence="2 3" key="1">
    <citation type="submission" date="2012-08" db="EMBL/GenBank/DDBJ databases">
        <title>Oryza genome evolution.</title>
        <authorList>
            <person name="Wing R.A."/>
        </authorList>
    </citation>
    <scope>NUCLEOTIDE SEQUENCE</scope>
</reference>
<evidence type="ECO:0008006" key="4">
    <source>
        <dbReference type="Google" id="ProtNLM"/>
    </source>
</evidence>
<accession>A0A0D9XXL9</accession>
<organism evidence="2 3">
    <name type="scientific">Leersia perrieri</name>
    <dbReference type="NCBI Taxonomy" id="77586"/>
    <lineage>
        <taxon>Eukaryota</taxon>
        <taxon>Viridiplantae</taxon>
        <taxon>Streptophyta</taxon>
        <taxon>Embryophyta</taxon>
        <taxon>Tracheophyta</taxon>
        <taxon>Spermatophyta</taxon>
        <taxon>Magnoliopsida</taxon>
        <taxon>Liliopsida</taxon>
        <taxon>Poales</taxon>
        <taxon>Poaceae</taxon>
        <taxon>BOP clade</taxon>
        <taxon>Oryzoideae</taxon>
        <taxon>Oryzeae</taxon>
        <taxon>Oryzinae</taxon>
        <taxon>Leersia</taxon>
    </lineage>
</organism>